<dbReference type="Proteomes" id="UP000694569">
    <property type="component" value="Unplaced"/>
</dbReference>
<keyword evidence="5 8" id="KW-0472">Membrane</keyword>
<dbReference type="GO" id="GO:0016020">
    <property type="term" value="C:membrane"/>
    <property type="evidence" value="ECO:0007669"/>
    <property type="project" value="UniProtKB-SubCell"/>
</dbReference>
<dbReference type="GeneTree" id="ENSGT00530000063359"/>
<feature type="transmembrane region" description="Helical" evidence="8">
    <location>
        <begin position="40"/>
        <end position="58"/>
    </location>
</feature>
<dbReference type="OrthoDB" id="78663at2759"/>
<dbReference type="Ensembl" id="ENSLLET00000027977.1">
    <property type="protein sequence ID" value="ENSLLEP00000026927.1"/>
    <property type="gene ID" value="ENSLLEG00000017085.1"/>
</dbReference>
<feature type="transmembrane region" description="Helical" evidence="8">
    <location>
        <begin position="70"/>
        <end position="89"/>
    </location>
</feature>
<proteinExistence type="inferred from homology"/>
<keyword evidence="4 8" id="KW-1133">Transmembrane helix</keyword>
<feature type="transmembrane region" description="Helical" evidence="8">
    <location>
        <begin position="95"/>
        <end position="117"/>
    </location>
</feature>
<feature type="transmembrane region" description="Helical" evidence="8">
    <location>
        <begin position="416"/>
        <end position="433"/>
    </location>
</feature>
<dbReference type="Gene3D" id="1.20.1250.20">
    <property type="entry name" value="MFS general substrate transporter like domains"/>
    <property type="match status" value="2"/>
</dbReference>
<feature type="transmembrane region" description="Helical" evidence="8">
    <location>
        <begin position="293"/>
        <end position="316"/>
    </location>
</feature>
<evidence type="ECO:0000256" key="1">
    <source>
        <dbReference type="ARBA" id="ARBA00004141"/>
    </source>
</evidence>
<feature type="transmembrane region" description="Helical" evidence="8">
    <location>
        <begin position="325"/>
        <end position="345"/>
    </location>
</feature>
<reference evidence="9" key="1">
    <citation type="submission" date="2025-08" db="UniProtKB">
        <authorList>
            <consortium name="Ensembl"/>
        </authorList>
    </citation>
    <scope>IDENTIFICATION</scope>
</reference>
<organism evidence="9 10">
    <name type="scientific">Leptobrachium leishanense</name>
    <name type="common">Leishan spiny toad</name>
    <dbReference type="NCBI Taxonomy" id="445787"/>
    <lineage>
        <taxon>Eukaryota</taxon>
        <taxon>Metazoa</taxon>
        <taxon>Chordata</taxon>
        <taxon>Craniata</taxon>
        <taxon>Vertebrata</taxon>
        <taxon>Euteleostomi</taxon>
        <taxon>Amphibia</taxon>
        <taxon>Batrachia</taxon>
        <taxon>Anura</taxon>
        <taxon>Pelobatoidea</taxon>
        <taxon>Megophryidae</taxon>
        <taxon>Leptobrachium</taxon>
    </lineage>
</organism>
<accession>A0A8C5PRS6</accession>
<dbReference type="InterPro" id="IPR010291">
    <property type="entry name" value="Ion_channel_UNC-93"/>
</dbReference>
<dbReference type="Pfam" id="PF05978">
    <property type="entry name" value="UNC-93"/>
    <property type="match status" value="1"/>
</dbReference>
<evidence type="ECO:0000256" key="5">
    <source>
        <dbReference type="ARBA" id="ARBA00023136"/>
    </source>
</evidence>
<evidence type="ECO:0000256" key="6">
    <source>
        <dbReference type="ARBA" id="ARBA00023180"/>
    </source>
</evidence>
<name>A0A8C5PRS6_9ANUR</name>
<comment type="similarity">
    <text evidence="2">Belongs to the unc-93 family.</text>
</comment>
<protein>
    <recommendedName>
        <fullName evidence="7">Protein unc-93 homolog A</fullName>
    </recommendedName>
</protein>
<feature type="transmembrane region" description="Helical" evidence="8">
    <location>
        <begin position="351"/>
        <end position="369"/>
    </location>
</feature>
<dbReference type="InterPro" id="IPR036259">
    <property type="entry name" value="MFS_trans_sf"/>
</dbReference>
<keyword evidence="3 8" id="KW-0812">Transmembrane</keyword>
<dbReference type="AlphaFoldDB" id="A0A8C5PRS6"/>
<dbReference type="FunFam" id="1.20.1250.20:FF:000290">
    <property type="entry name" value="Unc-93 homolog A"/>
    <property type="match status" value="1"/>
</dbReference>
<dbReference type="CDD" id="cd17406">
    <property type="entry name" value="MFS_unc93A_like"/>
    <property type="match status" value="1"/>
</dbReference>
<dbReference type="SUPFAM" id="SSF103473">
    <property type="entry name" value="MFS general substrate transporter"/>
    <property type="match status" value="1"/>
</dbReference>
<evidence type="ECO:0000256" key="2">
    <source>
        <dbReference type="ARBA" id="ARBA00009172"/>
    </source>
</evidence>
<evidence type="ECO:0000256" key="7">
    <source>
        <dbReference type="ARBA" id="ARBA00040854"/>
    </source>
</evidence>
<evidence type="ECO:0000256" key="4">
    <source>
        <dbReference type="ARBA" id="ARBA00022989"/>
    </source>
</evidence>
<dbReference type="PANTHER" id="PTHR19444">
    <property type="entry name" value="UNC-93 RELATED"/>
    <property type="match status" value="1"/>
</dbReference>
<sequence>MMDRYLKNVLIASFGFLLLFTAFGGLQSLQSSLNADEGLGVASLSIIYGALIISSVFVPPIMIKKIGCKWTIVASMGCYVAYSLGNFYASWYTLIPTSMILGFGGAPLWAAKCTYLTESGNRYAEKAGKVGKDIVNQYFGLFFLIFQSSGVWGNLISSLIFGQTPTIGDNANDFNYDHCGANDCPYLNISNENTTSSIQPTKNLLYTLLGIYTGSGVLAIILIAVFLDNLDIKKEQEKGDIREEPLWKKIMATVRHLKDKRQCLLIPLTMYSGFEQGFLAGDYTKSYVTCTLGIHYVGYVMICFAATNALCSMLFGKLSQYTGRIFLFSFAAVTNIACIIALLLWRPHPNQLAVFFIFPALWGMADAIWQTQTNALYGVLFDENKEAAFANYRLWESLGFVIAYGYSTFLCVSVKLYIVLSVLVIAIALYQYVEYMEYKNSKSKDSKNDNSETQDMQTHM</sequence>
<evidence type="ECO:0000256" key="8">
    <source>
        <dbReference type="SAM" id="Phobius"/>
    </source>
</evidence>
<dbReference type="PANTHER" id="PTHR19444:SF55">
    <property type="entry name" value="PROTEIN UNC-93 HOMOLOG A"/>
    <property type="match status" value="1"/>
</dbReference>
<dbReference type="InterPro" id="IPR051951">
    <property type="entry name" value="UNC-93_regulatory"/>
</dbReference>
<evidence type="ECO:0000256" key="3">
    <source>
        <dbReference type="ARBA" id="ARBA00022692"/>
    </source>
</evidence>
<feature type="transmembrane region" description="Helical" evidence="8">
    <location>
        <begin position="204"/>
        <end position="227"/>
    </location>
</feature>
<reference evidence="9" key="2">
    <citation type="submission" date="2025-09" db="UniProtKB">
        <authorList>
            <consortium name="Ensembl"/>
        </authorList>
    </citation>
    <scope>IDENTIFICATION</scope>
</reference>
<feature type="transmembrane region" description="Helical" evidence="8">
    <location>
        <begin position="138"/>
        <end position="161"/>
    </location>
</feature>
<evidence type="ECO:0000313" key="10">
    <source>
        <dbReference type="Proteomes" id="UP000694569"/>
    </source>
</evidence>
<evidence type="ECO:0000313" key="9">
    <source>
        <dbReference type="Ensembl" id="ENSLLEP00000026927.1"/>
    </source>
</evidence>
<keyword evidence="6" id="KW-0325">Glycoprotein</keyword>
<comment type="subcellular location">
    <subcellularLocation>
        <location evidence="1">Membrane</location>
        <topology evidence="1">Multi-pass membrane protein</topology>
    </subcellularLocation>
</comment>
<keyword evidence="10" id="KW-1185">Reference proteome</keyword>